<evidence type="ECO:0000256" key="3">
    <source>
        <dbReference type="ARBA" id="ARBA00022692"/>
    </source>
</evidence>
<reference evidence="8" key="1">
    <citation type="submission" date="2022-07" db="EMBL/GenBank/DDBJ databases">
        <title>Isolation, identification, and degradation of a PFOSA degrading strain from sewage treatment plant.</title>
        <authorList>
            <person name="Zhang L."/>
            <person name="Huo Y."/>
        </authorList>
    </citation>
    <scope>NUCLEOTIDE SEQUENCE</scope>
    <source>
        <strain evidence="8">C1</strain>
    </source>
</reference>
<feature type="transmembrane region" description="Helical" evidence="6">
    <location>
        <begin position="15"/>
        <end position="35"/>
    </location>
</feature>
<sequence>MNDLLLFKIKEMDVFYWQLFLLFLIAFIIFSLFRLSKSRLESDRKIIWCILILAFPVLGSLAYFIVGNK</sequence>
<keyword evidence="5 6" id="KW-0472">Membrane</keyword>
<dbReference type="EMBL" id="CP101751">
    <property type="protein sequence ID" value="UUC43899.1"/>
    <property type="molecule type" value="Genomic_DNA"/>
</dbReference>
<dbReference type="Proteomes" id="UP001059844">
    <property type="component" value="Chromosome"/>
</dbReference>
<evidence type="ECO:0000256" key="4">
    <source>
        <dbReference type="ARBA" id="ARBA00022989"/>
    </source>
</evidence>
<evidence type="ECO:0000256" key="6">
    <source>
        <dbReference type="SAM" id="Phobius"/>
    </source>
</evidence>
<evidence type="ECO:0000256" key="1">
    <source>
        <dbReference type="ARBA" id="ARBA00004651"/>
    </source>
</evidence>
<evidence type="ECO:0000259" key="7">
    <source>
        <dbReference type="Pfam" id="PF13396"/>
    </source>
</evidence>
<gene>
    <name evidence="8" type="ORF">NOX80_09660</name>
</gene>
<feature type="domain" description="Cardiolipin synthase N-terminal" evidence="7">
    <location>
        <begin position="27"/>
        <end position="67"/>
    </location>
</feature>
<evidence type="ECO:0000256" key="5">
    <source>
        <dbReference type="ARBA" id="ARBA00023136"/>
    </source>
</evidence>
<keyword evidence="9" id="KW-1185">Reference proteome</keyword>
<organism evidence="8 9">
    <name type="scientific">Flavobacterium cerinum</name>
    <dbReference type="NCBI Taxonomy" id="2502784"/>
    <lineage>
        <taxon>Bacteria</taxon>
        <taxon>Pseudomonadati</taxon>
        <taxon>Bacteroidota</taxon>
        <taxon>Flavobacteriia</taxon>
        <taxon>Flavobacteriales</taxon>
        <taxon>Flavobacteriaceae</taxon>
        <taxon>Flavobacterium</taxon>
    </lineage>
</organism>
<dbReference type="InterPro" id="IPR027379">
    <property type="entry name" value="CLS_N"/>
</dbReference>
<proteinExistence type="predicted"/>
<keyword evidence="2" id="KW-1003">Cell membrane</keyword>
<keyword evidence="3 6" id="KW-0812">Transmembrane</keyword>
<dbReference type="Pfam" id="PF13396">
    <property type="entry name" value="PLDc_N"/>
    <property type="match status" value="1"/>
</dbReference>
<evidence type="ECO:0000256" key="2">
    <source>
        <dbReference type="ARBA" id="ARBA00022475"/>
    </source>
</evidence>
<dbReference type="RefSeq" id="WP_256549568.1">
    <property type="nucleotide sequence ID" value="NZ_CP101751.1"/>
</dbReference>
<name>A0ABY5IMB8_9FLAO</name>
<evidence type="ECO:0000313" key="8">
    <source>
        <dbReference type="EMBL" id="UUC43899.1"/>
    </source>
</evidence>
<protein>
    <submittedName>
        <fullName evidence="8">PLD nuclease N-terminal domain-containing protein</fullName>
    </submittedName>
</protein>
<feature type="transmembrane region" description="Helical" evidence="6">
    <location>
        <begin position="47"/>
        <end position="66"/>
    </location>
</feature>
<accession>A0ABY5IMB8</accession>
<evidence type="ECO:0000313" key="9">
    <source>
        <dbReference type="Proteomes" id="UP001059844"/>
    </source>
</evidence>
<keyword evidence="4 6" id="KW-1133">Transmembrane helix</keyword>
<comment type="subcellular location">
    <subcellularLocation>
        <location evidence="1">Cell membrane</location>
        <topology evidence="1">Multi-pass membrane protein</topology>
    </subcellularLocation>
</comment>